<name>A0ABT5VX12_9BACT</name>
<dbReference type="CDD" id="cd00158">
    <property type="entry name" value="RHOD"/>
    <property type="match status" value="1"/>
</dbReference>
<dbReference type="InterPro" id="IPR001763">
    <property type="entry name" value="Rhodanese-like_dom"/>
</dbReference>
<protein>
    <submittedName>
        <fullName evidence="3">Rhodanese-like domain-containing protein</fullName>
    </submittedName>
</protein>
<dbReference type="EMBL" id="JAKJSC010000006">
    <property type="protein sequence ID" value="MDE5419930.1"/>
    <property type="molecule type" value="Genomic_DNA"/>
</dbReference>
<comment type="caution">
    <text evidence="3">The sequence shown here is derived from an EMBL/GenBank/DDBJ whole genome shotgun (WGS) entry which is preliminary data.</text>
</comment>
<reference evidence="3 4" key="1">
    <citation type="submission" date="2022-01" db="EMBL/GenBank/DDBJ databases">
        <title>Labilibaculum sp. nov, a marine bacterium isolated from Antarctica.</title>
        <authorList>
            <person name="Dai W."/>
        </authorList>
    </citation>
    <scope>NUCLEOTIDE SEQUENCE [LARGE SCALE GENOMIC DNA]</scope>
    <source>
        <strain evidence="3 4">DW002</strain>
    </source>
</reference>
<dbReference type="PROSITE" id="PS50206">
    <property type="entry name" value="RHODANESE_3"/>
    <property type="match status" value="1"/>
</dbReference>
<dbReference type="Gene3D" id="3.40.250.10">
    <property type="entry name" value="Rhodanese-like domain"/>
    <property type="match status" value="1"/>
</dbReference>
<gene>
    <name evidence="3" type="ORF">L3049_18220</name>
</gene>
<keyword evidence="1" id="KW-0732">Signal</keyword>
<dbReference type="RefSeq" id="WP_275111260.1">
    <property type="nucleotide sequence ID" value="NZ_JAKJSC010000006.1"/>
</dbReference>
<dbReference type="Pfam" id="PF00581">
    <property type="entry name" value="Rhodanese"/>
    <property type="match status" value="1"/>
</dbReference>
<dbReference type="SUPFAM" id="SSF52821">
    <property type="entry name" value="Rhodanese/Cell cycle control phosphatase"/>
    <property type="match status" value="1"/>
</dbReference>
<evidence type="ECO:0000313" key="4">
    <source>
        <dbReference type="Proteomes" id="UP001528920"/>
    </source>
</evidence>
<dbReference type="SMART" id="SM00450">
    <property type="entry name" value="RHOD"/>
    <property type="match status" value="1"/>
</dbReference>
<dbReference type="Proteomes" id="UP001528920">
    <property type="component" value="Unassembled WGS sequence"/>
</dbReference>
<accession>A0ABT5VX12</accession>
<evidence type="ECO:0000313" key="3">
    <source>
        <dbReference type="EMBL" id="MDE5419930.1"/>
    </source>
</evidence>
<proteinExistence type="predicted"/>
<feature type="chain" id="PRO_5045171876" evidence="1">
    <location>
        <begin position="24"/>
        <end position="128"/>
    </location>
</feature>
<organism evidence="3 4">
    <name type="scientific">Paralabilibaculum antarcticum</name>
    <dbReference type="NCBI Taxonomy" id="2912572"/>
    <lineage>
        <taxon>Bacteria</taxon>
        <taxon>Pseudomonadati</taxon>
        <taxon>Bacteroidota</taxon>
        <taxon>Bacteroidia</taxon>
        <taxon>Marinilabiliales</taxon>
        <taxon>Marinifilaceae</taxon>
        <taxon>Paralabilibaculum</taxon>
    </lineage>
</organism>
<evidence type="ECO:0000256" key="1">
    <source>
        <dbReference type="SAM" id="SignalP"/>
    </source>
</evidence>
<evidence type="ECO:0000259" key="2">
    <source>
        <dbReference type="PROSITE" id="PS50206"/>
    </source>
</evidence>
<sequence>MKSIYTFLLFFFVLGIASTYSQTDTIQVIGPKQFNQILQLNKNAVLIDVSCRKDFKMRHIKGAHLAQTSKDLFHLIDTHGKSKIYLLYCKEGYRSIDAGKMIYEKYKIKVCSLDGGLDAWLQSGLGLE</sequence>
<feature type="domain" description="Rhodanese" evidence="2">
    <location>
        <begin position="40"/>
        <end position="128"/>
    </location>
</feature>
<keyword evidence="4" id="KW-1185">Reference proteome</keyword>
<feature type="signal peptide" evidence="1">
    <location>
        <begin position="1"/>
        <end position="23"/>
    </location>
</feature>
<dbReference type="InterPro" id="IPR036873">
    <property type="entry name" value="Rhodanese-like_dom_sf"/>
</dbReference>